<dbReference type="InterPro" id="IPR044141">
    <property type="entry name" value="AhpF_NTD_C"/>
</dbReference>
<dbReference type="Gene3D" id="3.40.30.80">
    <property type="match status" value="1"/>
</dbReference>
<keyword evidence="6 9" id="KW-0520">NAD</keyword>
<dbReference type="Gene3D" id="3.50.50.60">
    <property type="entry name" value="FAD/NAD(P)-binding domain"/>
    <property type="match status" value="2"/>
</dbReference>
<evidence type="ECO:0000313" key="14">
    <source>
        <dbReference type="Proteomes" id="UP000093482"/>
    </source>
</evidence>
<feature type="binding site" evidence="9">
    <location>
        <begin position="210"/>
        <end position="225"/>
    </location>
    <ligand>
        <name>FAD</name>
        <dbReference type="ChEBI" id="CHEBI:57692"/>
    </ligand>
</feature>
<dbReference type="PANTHER" id="PTHR48105">
    <property type="entry name" value="THIOREDOXIN REDUCTASE 1-RELATED-RELATED"/>
    <property type="match status" value="1"/>
</dbReference>
<comment type="subunit">
    <text evidence="2">Homodimer.</text>
</comment>
<evidence type="ECO:0000313" key="13">
    <source>
        <dbReference type="EMBL" id="OCS93200.1"/>
    </source>
</evidence>
<dbReference type="InterPro" id="IPR036188">
    <property type="entry name" value="FAD/NAD-bd_sf"/>
</dbReference>
<dbReference type="SUPFAM" id="SSF52833">
    <property type="entry name" value="Thioredoxin-like"/>
    <property type="match status" value="2"/>
</dbReference>
<dbReference type="NCBIfam" id="TIGR03140">
    <property type="entry name" value="AhpF"/>
    <property type="match status" value="1"/>
</dbReference>
<dbReference type="AlphaFoldDB" id="A0A1C0Z1G6"/>
<dbReference type="SUPFAM" id="SSF51905">
    <property type="entry name" value="FAD/NAD(P)-binding domain"/>
    <property type="match status" value="1"/>
</dbReference>
<evidence type="ECO:0000256" key="10">
    <source>
        <dbReference type="PIRSR" id="PIRSR000238-2"/>
    </source>
</evidence>
<comment type="caution">
    <text evidence="13">The sequence shown here is derived from an EMBL/GenBank/DDBJ whole genome shotgun (WGS) entry which is preliminary data.</text>
</comment>
<keyword evidence="8 10" id="KW-0676">Redox-active center</keyword>
<dbReference type="InterPro" id="IPR012081">
    <property type="entry name" value="Alkyl_hydroperoxide_Rdtase_suF"/>
</dbReference>
<dbReference type="GO" id="GO:0000302">
    <property type="term" value="P:response to reactive oxygen species"/>
    <property type="evidence" value="ECO:0007669"/>
    <property type="project" value="InterPro"/>
</dbReference>
<dbReference type="RefSeq" id="WP_066461857.1">
    <property type="nucleotide sequence ID" value="NZ_MATO01000011.1"/>
</dbReference>
<keyword evidence="14" id="KW-1185">Reference proteome</keyword>
<sequence length="518" mass="55016">MLDQAIKDQLKQYLAMLEGDLVIKYSVADDKASQDILALVNELTNLSTRITSEEAALERTPSFSVNKAGEADSGVIFAGLPLGHEFTSLVLALLQVSGRAPKVEKATIDRIQAIKKPLVFETYVSLTCHNCPDVVQALNIMAVLNPNVTHTMVEGGTFQNEIQARDIMAVPTVFLNGENFGGGRMELEDILTKLGEVSDGSEFEGIEPFDVLVVGGGPAGAAAAIYAARKGIRTGIVAERFGGQVNDTLAIENIIGTKATEGPAFVSSLEAHVLDYPVDIFKSQRAARIEKKELVEVTLENGAVLQGKSVIVATGARYRQLGVPGEVEFKNKGVAYCPHCDGPIFKGKDVAVIGGGNSGVEAAIDLAGVVKHVTLIQRSGELKADQVLQERVRSLPNVTVITNALTKEITGTNKVNGLTYIDALTNIEHHIALEGVFVQIGLLPNTEFVEGSLELNGHGEIIIDGHGATSMPGVFAAGDCTNTVYKQIIISMGAGATAALGAFDYMIRQAPVRELVEA</sequence>
<evidence type="ECO:0000259" key="11">
    <source>
        <dbReference type="Pfam" id="PF07992"/>
    </source>
</evidence>
<evidence type="ECO:0000256" key="6">
    <source>
        <dbReference type="ARBA" id="ARBA00023027"/>
    </source>
</evidence>
<evidence type="ECO:0000256" key="2">
    <source>
        <dbReference type="ARBA" id="ARBA00011738"/>
    </source>
</evidence>
<evidence type="ECO:0000256" key="4">
    <source>
        <dbReference type="ARBA" id="ARBA00022827"/>
    </source>
</evidence>
<dbReference type="PRINTS" id="PR00368">
    <property type="entry name" value="FADPNR"/>
</dbReference>
<feature type="binding site" evidence="9">
    <location>
        <begin position="469"/>
        <end position="479"/>
    </location>
    <ligand>
        <name>FAD</name>
        <dbReference type="ChEBI" id="CHEBI:57692"/>
    </ligand>
</feature>
<reference evidence="13 14" key="1">
    <citation type="submission" date="2016-07" db="EMBL/GenBank/DDBJ databases">
        <title>Caryophanon latum genome sequencing.</title>
        <authorList>
            <person name="Verma A."/>
            <person name="Pal Y."/>
            <person name="Krishnamurthi S."/>
        </authorList>
    </citation>
    <scope>NUCLEOTIDE SEQUENCE [LARGE SCALE GENOMIC DNA]</scope>
    <source>
        <strain evidence="13 14">DSM 14151</strain>
    </source>
</reference>
<name>A0A1C0Z1G6_9BACL</name>
<dbReference type="CDD" id="cd03026">
    <property type="entry name" value="AhpF_NTD_C"/>
    <property type="match status" value="1"/>
</dbReference>
<dbReference type="InterPro" id="IPR044142">
    <property type="entry name" value="AhpF_NTD_N"/>
</dbReference>
<accession>A0A1C0Z1G6</accession>
<evidence type="ECO:0000256" key="1">
    <source>
        <dbReference type="ARBA" id="ARBA00009333"/>
    </source>
</evidence>
<evidence type="ECO:0000256" key="3">
    <source>
        <dbReference type="ARBA" id="ARBA00022630"/>
    </source>
</evidence>
<dbReference type="PIRSF" id="PIRSF000238">
    <property type="entry name" value="AhpF"/>
    <property type="match status" value="1"/>
</dbReference>
<feature type="binding site" evidence="9">
    <location>
        <begin position="349"/>
        <end position="363"/>
    </location>
    <ligand>
        <name>NAD(+)</name>
        <dbReference type="ChEBI" id="CHEBI:57540"/>
    </ligand>
</feature>
<dbReference type="InterPro" id="IPR008255">
    <property type="entry name" value="Pyr_nucl-diS_OxRdtase_2_AS"/>
</dbReference>
<dbReference type="Proteomes" id="UP000093482">
    <property type="component" value="Unassembled WGS sequence"/>
</dbReference>
<keyword evidence="4 9" id="KW-0274">FAD</keyword>
<comment type="cofactor">
    <cofactor evidence="9">
        <name>FAD</name>
        <dbReference type="ChEBI" id="CHEBI:57692"/>
    </cofactor>
    <text evidence="9">Binds 1 FAD per subunit.</text>
</comment>
<evidence type="ECO:0000256" key="9">
    <source>
        <dbReference type="PIRSR" id="PIRSR000238-1"/>
    </source>
</evidence>
<dbReference type="InterPro" id="IPR023753">
    <property type="entry name" value="FAD/NAD-binding_dom"/>
</dbReference>
<gene>
    <name evidence="13" type="ORF">A6K76_05690</name>
</gene>
<evidence type="ECO:0000256" key="8">
    <source>
        <dbReference type="ARBA" id="ARBA00023284"/>
    </source>
</evidence>
<dbReference type="InterPro" id="IPR050097">
    <property type="entry name" value="Ferredoxin-NADP_redctase_2"/>
</dbReference>
<comment type="similarity">
    <text evidence="1">Belongs to the class-II pyridine nucleotide-disulfide oxidoreductase family.</text>
</comment>
<dbReference type="GO" id="GO:0016668">
    <property type="term" value="F:oxidoreductase activity, acting on a sulfur group of donors, NAD(P) as acceptor"/>
    <property type="evidence" value="ECO:0007669"/>
    <property type="project" value="UniProtKB-ARBA"/>
</dbReference>
<dbReference type="FunFam" id="3.50.50.60:FF:000007">
    <property type="entry name" value="Alkyl hydroperoxide reductase, F subunit"/>
    <property type="match status" value="1"/>
</dbReference>
<dbReference type="Pfam" id="PF13192">
    <property type="entry name" value="Thioredoxin_3"/>
    <property type="match status" value="1"/>
</dbReference>
<feature type="domain" description="Thioredoxin-like fold" evidence="12">
    <location>
        <begin position="124"/>
        <end position="194"/>
    </location>
</feature>
<feature type="disulfide bond" description="Redox-active" evidence="10">
    <location>
        <begin position="337"/>
        <end position="340"/>
    </location>
</feature>
<dbReference type="CDD" id="cd02974">
    <property type="entry name" value="AhpF_NTD_N"/>
    <property type="match status" value="1"/>
</dbReference>
<dbReference type="PRINTS" id="PR00469">
    <property type="entry name" value="PNDRDTASEII"/>
</dbReference>
<evidence type="ECO:0000256" key="5">
    <source>
        <dbReference type="ARBA" id="ARBA00023002"/>
    </source>
</evidence>
<proteinExistence type="inferred from homology"/>
<dbReference type="EMBL" id="MATO01000011">
    <property type="protein sequence ID" value="OCS93200.1"/>
    <property type="molecule type" value="Genomic_DNA"/>
</dbReference>
<dbReference type="Pfam" id="PF07992">
    <property type="entry name" value="Pyr_redox_2"/>
    <property type="match status" value="1"/>
</dbReference>
<organism evidence="13 14">
    <name type="scientific">Caryophanon latum</name>
    <dbReference type="NCBI Taxonomy" id="33977"/>
    <lineage>
        <taxon>Bacteria</taxon>
        <taxon>Bacillati</taxon>
        <taxon>Bacillota</taxon>
        <taxon>Bacilli</taxon>
        <taxon>Bacillales</taxon>
        <taxon>Caryophanaceae</taxon>
        <taxon>Caryophanon</taxon>
    </lineage>
</organism>
<dbReference type="InterPro" id="IPR036249">
    <property type="entry name" value="Thioredoxin-like_sf"/>
</dbReference>
<dbReference type="GO" id="GO:0005829">
    <property type="term" value="C:cytosol"/>
    <property type="evidence" value="ECO:0007669"/>
    <property type="project" value="UniProtKB-ARBA"/>
</dbReference>
<keyword evidence="3" id="KW-0285">Flavoprotein</keyword>
<dbReference type="GO" id="GO:0102039">
    <property type="term" value="F:NADH-dependent peroxiredoxin activity"/>
    <property type="evidence" value="ECO:0007669"/>
    <property type="project" value="InterPro"/>
</dbReference>
<dbReference type="GO" id="GO:0032991">
    <property type="term" value="C:protein-containing complex"/>
    <property type="evidence" value="ECO:0007669"/>
    <property type="project" value="UniProtKB-ARBA"/>
</dbReference>
<dbReference type="PROSITE" id="PS00573">
    <property type="entry name" value="PYRIDINE_REDOX_2"/>
    <property type="match status" value="1"/>
</dbReference>
<keyword evidence="5" id="KW-0560">Oxidoreductase</keyword>
<dbReference type="GO" id="GO:0051287">
    <property type="term" value="F:NAD binding"/>
    <property type="evidence" value="ECO:0007669"/>
    <property type="project" value="InterPro"/>
</dbReference>
<protein>
    <submittedName>
        <fullName evidence="13">Alkyl hydroperoxide reductase subunit F</fullName>
    </submittedName>
</protein>
<keyword evidence="9" id="KW-0521">NADP</keyword>
<feature type="domain" description="FAD/NAD(P)-binding" evidence="11">
    <location>
        <begin position="209"/>
        <end position="493"/>
    </location>
</feature>
<evidence type="ECO:0000259" key="12">
    <source>
        <dbReference type="Pfam" id="PF13192"/>
    </source>
</evidence>
<keyword evidence="7 10" id="KW-1015">Disulfide bond</keyword>
<dbReference type="InterPro" id="IPR012336">
    <property type="entry name" value="Thioredoxin-like_fold"/>
</dbReference>
<dbReference type="OrthoDB" id="9806179at2"/>
<dbReference type="PROSITE" id="PS51354">
    <property type="entry name" value="GLUTAREDOXIN_2"/>
    <property type="match status" value="1"/>
</dbReference>
<dbReference type="GO" id="GO:0050660">
    <property type="term" value="F:flavin adenine dinucleotide binding"/>
    <property type="evidence" value="ECO:0007669"/>
    <property type="project" value="InterPro"/>
</dbReference>
<evidence type="ECO:0000256" key="7">
    <source>
        <dbReference type="ARBA" id="ARBA00023157"/>
    </source>
</evidence>